<evidence type="ECO:0000256" key="4">
    <source>
        <dbReference type="ARBA" id="ARBA00022989"/>
    </source>
</evidence>
<evidence type="ECO:0000313" key="8">
    <source>
        <dbReference type="EMBL" id="CAD9481227.1"/>
    </source>
</evidence>
<feature type="compositionally biased region" description="Basic and acidic residues" evidence="6">
    <location>
        <begin position="210"/>
        <end position="235"/>
    </location>
</feature>
<protein>
    <submittedName>
        <fullName evidence="8">Uncharacterized protein</fullName>
    </submittedName>
</protein>
<dbReference type="InterPro" id="IPR013657">
    <property type="entry name" value="SCL35B1-4/HUT1"/>
</dbReference>
<evidence type="ECO:0000256" key="5">
    <source>
        <dbReference type="ARBA" id="ARBA00023136"/>
    </source>
</evidence>
<comment type="subcellular location">
    <subcellularLocation>
        <location evidence="1">Membrane</location>
        <topology evidence="1">Multi-pass membrane protein</topology>
    </subcellularLocation>
</comment>
<dbReference type="PANTHER" id="PTHR10778:SF8">
    <property type="entry name" value="ADENOSINE 3'-PHOSPHO 5'-PHOSPHOSULFATE TRANSPORTER 2"/>
    <property type="match status" value="1"/>
</dbReference>
<evidence type="ECO:0000256" key="1">
    <source>
        <dbReference type="ARBA" id="ARBA00004141"/>
    </source>
</evidence>
<feature type="transmembrane region" description="Helical" evidence="7">
    <location>
        <begin position="44"/>
        <end position="62"/>
    </location>
</feature>
<keyword evidence="5 7" id="KW-0472">Membrane</keyword>
<dbReference type="GO" id="GO:0046964">
    <property type="term" value="F:3'-phosphoadenosine 5'-phosphosulfate transmembrane transporter activity"/>
    <property type="evidence" value="ECO:0007669"/>
    <property type="project" value="TreeGrafter"/>
</dbReference>
<feature type="transmembrane region" description="Helical" evidence="7">
    <location>
        <begin position="74"/>
        <end position="91"/>
    </location>
</feature>
<proteinExistence type="predicted"/>
<feature type="transmembrane region" description="Helical" evidence="7">
    <location>
        <begin position="166"/>
        <end position="185"/>
    </location>
</feature>
<feature type="transmembrane region" description="Helical" evidence="7">
    <location>
        <begin position="139"/>
        <end position="160"/>
    </location>
</feature>
<dbReference type="Pfam" id="PF08449">
    <property type="entry name" value="UAA"/>
    <property type="match status" value="1"/>
</dbReference>
<evidence type="ECO:0000256" key="2">
    <source>
        <dbReference type="ARBA" id="ARBA00022448"/>
    </source>
</evidence>
<keyword evidence="2" id="KW-0813">Transport</keyword>
<feature type="transmembrane region" description="Helical" evidence="7">
    <location>
        <begin position="111"/>
        <end position="132"/>
    </location>
</feature>
<dbReference type="AlphaFoldDB" id="A0A7S2MFX2"/>
<accession>A0A7S2MFX2</accession>
<feature type="transmembrane region" description="Helical" evidence="7">
    <location>
        <begin position="12"/>
        <end position="32"/>
    </location>
</feature>
<dbReference type="EMBL" id="HBGV01006098">
    <property type="protein sequence ID" value="CAD9481227.1"/>
    <property type="molecule type" value="Transcribed_RNA"/>
</dbReference>
<dbReference type="PANTHER" id="PTHR10778">
    <property type="entry name" value="SOLUTE CARRIER FAMILY 35 MEMBER B"/>
    <property type="match status" value="1"/>
</dbReference>
<organism evidence="8">
    <name type="scientific">Helicotheca tamesis</name>
    <dbReference type="NCBI Taxonomy" id="374047"/>
    <lineage>
        <taxon>Eukaryota</taxon>
        <taxon>Sar</taxon>
        <taxon>Stramenopiles</taxon>
        <taxon>Ochrophyta</taxon>
        <taxon>Bacillariophyta</taxon>
        <taxon>Mediophyceae</taxon>
        <taxon>Lithodesmiophycidae</taxon>
        <taxon>Lithodesmiales</taxon>
        <taxon>Lithodesmiaceae</taxon>
        <taxon>Helicotheca</taxon>
    </lineage>
</organism>
<sequence>MLIATLINKRVFTSIEYVCALSVCIGLVMFAAADWTLTPSFDPMGLVLVSTSVVADAILPNAQEKVFKMGASRLEVTFYTNFFTLIGMTATTFASGDLLGAIEHALRDEQLMMYIIVYTAISYVAISSYMAIVKRFGGVVAVCLTTLRKAMTLVLSFLLFPKSFSWYYVAGALLVLGGLFAASMIKQKMRKQVEQQDEMKPLAKPPTIVRDLEMGSQDKSEVSSDDRHSSQRDGDASEPTVQPSSQ</sequence>
<feature type="region of interest" description="Disordered" evidence="6">
    <location>
        <begin position="195"/>
        <end position="246"/>
    </location>
</feature>
<gene>
    <name evidence="8" type="ORF">HTAM1171_LOCUS3678</name>
</gene>
<dbReference type="GO" id="GO:0005789">
    <property type="term" value="C:endoplasmic reticulum membrane"/>
    <property type="evidence" value="ECO:0007669"/>
    <property type="project" value="TreeGrafter"/>
</dbReference>
<keyword evidence="3 7" id="KW-0812">Transmembrane</keyword>
<reference evidence="8" key="1">
    <citation type="submission" date="2021-01" db="EMBL/GenBank/DDBJ databases">
        <authorList>
            <person name="Corre E."/>
            <person name="Pelletier E."/>
            <person name="Niang G."/>
            <person name="Scheremetjew M."/>
            <person name="Finn R."/>
            <person name="Kale V."/>
            <person name="Holt S."/>
            <person name="Cochrane G."/>
            <person name="Meng A."/>
            <person name="Brown T."/>
            <person name="Cohen L."/>
        </authorList>
    </citation>
    <scope>NUCLEOTIDE SEQUENCE</scope>
    <source>
        <strain evidence="8">CCMP826</strain>
    </source>
</reference>
<evidence type="ECO:0000256" key="7">
    <source>
        <dbReference type="SAM" id="Phobius"/>
    </source>
</evidence>
<keyword evidence="4 7" id="KW-1133">Transmembrane helix</keyword>
<evidence type="ECO:0000256" key="3">
    <source>
        <dbReference type="ARBA" id="ARBA00022692"/>
    </source>
</evidence>
<evidence type="ECO:0000256" key="6">
    <source>
        <dbReference type="SAM" id="MobiDB-lite"/>
    </source>
</evidence>
<dbReference type="GO" id="GO:0000139">
    <property type="term" value="C:Golgi membrane"/>
    <property type="evidence" value="ECO:0007669"/>
    <property type="project" value="TreeGrafter"/>
</dbReference>
<name>A0A7S2MFX2_9STRA</name>